<dbReference type="EMBL" id="MJIE01000001">
    <property type="protein sequence ID" value="OLR56322.1"/>
    <property type="molecule type" value="Genomic_DNA"/>
</dbReference>
<proteinExistence type="inferred from homology"/>
<comment type="catalytic activity">
    <reaction evidence="5">
        <text>a short-chain (3S)-3-hydroxyacyl-CoA = a short-chain (2E)-enoyl-CoA + H2O</text>
        <dbReference type="Rhea" id="RHEA:52664"/>
        <dbReference type="ChEBI" id="CHEBI:15377"/>
        <dbReference type="ChEBI" id="CHEBI:87488"/>
        <dbReference type="ChEBI" id="CHEBI:136760"/>
        <dbReference type="EC" id="4.2.1.150"/>
    </reaction>
</comment>
<dbReference type="InterPro" id="IPR001753">
    <property type="entry name" value="Enoyl-CoA_hydra/iso"/>
</dbReference>
<dbReference type="RefSeq" id="WP_075713832.1">
    <property type="nucleotide sequence ID" value="NZ_MJIE01000001.1"/>
</dbReference>
<dbReference type="Pfam" id="PF00378">
    <property type="entry name" value="ECH_1"/>
    <property type="match status" value="1"/>
</dbReference>
<accession>A0A1Q9JJC4</accession>
<gene>
    <name evidence="8" type="ORF">BHK98_09740</name>
</gene>
<dbReference type="EC" id="4.2.1.150" evidence="6"/>
<evidence type="ECO:0000256" key="2">
    <source>
        <dbReference type="ARBA" id="ARBA00005254"/>
    </source>
</evidence>
<reference evidence="8 9" key="1">
    <citation type="journal article" date="2016" name="Appl. Environ. Microbiol.">
        <title>Function and Phylogeny of Bacterial Butyryl Coenzyme A:Acetate Transferases and Their Diversity in the Proximal Colon of Swine.</title>
        <authorList>
            <person name="Trachsel J."/>
            <person name="Bayles D.O."/>
            <person name="Looft T."/>
            <person name="Levine U.Y."/>
            <person name="Allen H.K."/>
        </authorList>
    </citation>
    <scope>NUCLEOTIDE SEQUENCE [LARGE SCALE GENOMIC DNA]</scope>
    <source>
        <strain evidence="8 9">68-3-10</strain>
    </source>
</reference>
<dbReference type="InterPro" id="IPR018376">
    <property type="entry name" value="Enoyl-CoA_hyd/isom_CS"/>
</dbReference>
<protein>
    <recommendedName>
        <fullName evidence="6">short-chain-enoyl-CoA hydratase</fullName>
        <ecNumber evidence="6">4.2.1.150</ecNumber>
    </recommendedName>
</protein>
<dbReference type="CDD" id="cd06558">
    <property type="entry name" value="crotonase-like"/>
    <property type="match status" value="1"/>
</dbReference>
<dbReference type="GO" id="GO:0006635">
    <property type="term" value="P:fatty acid beta-oxidation"/>
    <property type="evidence" value="ECO:0007669"/>
    <property type="project" value="TreeGrafter"/>
</dbReference>
<evidence type="ECO:0000256" key="4">
    <source>
        <dbReference type="ARBA" id="ARBA00023239"/>
    </source>
</evidence>
<evidence type="ECO:0000256" key="3">
    <source>
        <dbReference type="ARBA" id="ARBA00011881"/>
    </source>
</evidence>
<comment type="subunit">
    <text evidence="3">Homotetramer.</text>
</comment>
<dbReference type="InterPro" id="IPR029045">
    <property type="entry name" value="ClpP/crotonase-like_dom_sf"/>
</dbReference>
<comment type="similarity">
    <text evidence="2 7">Belongs to the enoyl-CoA hydratase/isomerase family.</text>
</comment>
<keyword evidence="4" id="KW-0456">Lyase</keyword>
<dbReference type="STRING" id="1261640.BHK98_09740"/>
<dbReference type="InterPro" id="IPR014748">
    <property type="entry name" value="Enoyl-CoA_hydra_C"/>
</dbReference>
<dbReference type="PANTHER" id="PTHR11941:SF54">
    <property type="entry name" value="ENOYL-COA HYDRATASE, MITOCHONDRIAL"/>
    <property type="match status" value="1"/>
</dbReference>
<dbReference type="Gene3D" id="3.90.226.10">
    <property type="entry name" value="2-enoyl-CoA Hydratase, Chain A, domain 1"/>
    <property type="match status" value="1"/>
</dbReference>
<dbReference type="PROSITE" id="PS00166">
    <property type="entry name" value="ENOYL_COA_HYDRATASE"/>
    <property type="match status" value="1"/>
</dbReference>
<dbReference type="GO" id="GO:0018812">
    <property type="term" value="F:3-hydroxyacyl-CoA dehydratase activity"/>
    <property type="evidence" value="ECO:0007669"/>
    <property type="project" value="UniProtKB-EC"/>
</dbReference>
<dbReference type="AlphaFoldDB" id="A0A1Q9JJC4"/>
<dbReference type="OrthoDB" id="9775794at2"/>
<comment type="pathway">
    <text evidence="1">Lipid metabolism; butanoate metabolism.</text>
</comment>
<evidence type="ECO:0000256" key="6">
    <source>
        <dbReference type="ARBA" id="ARBA00067035"/>
    </source>
</evidence>
<keyword evidence="9" id="KW-1185">Reference proteome</keyword>
<sequence>MAGVRLTKKDDGILVLSIDRPEALNALNRGIVDEIDEKIDEIEKDSGARCLILHSDKNFAAGADIKAMAECDEEGAKAFAFSPTYNRLAALRIPTVSAIEGYALGGGMELALATDIRIAGEGAKMGFPEVSLGIFPGAGGTIRAPRLIGAAFAKELIFSGEAVTAERALQMGLVNRVVPDDRVFAEAYRLAGKIARRGPVAVRRAKEVIDRGTAMNVESGIELEAAEWAKLFNTRDQKEGMQAFIAKRKPEFENR</sequence>
<evidence type="ECO:0000313" key="9">
    <source>
        <dbReference type="Proteomes" id="UP000187404"/>
    </source>
</evidence>
<dbReference type="FunFam" id="1.10.12.10:FF:000001">
    <property type="entry name" value="Probable enoyl-CoA hydratase, mitochondrial"/>
    <property type="match status" value="1"/>
</dbReference>
<comment type="caution">
    <text evidence="8">The sequence shown here is derived from an EMBL/GenBank/DDBJ whole genome shotgun (WGS) entry which is preliminary data.</text>
</comment>
<dbReference type="FunFam" id="3.90.226.10:FF:000009">
    <property type="entry name" value="Carnitinyl-CoA dehydratase"/>
    <property type="match status" value="1"/>
</dbReference>
<dbReference type="Gene3D" id="1.10.12.10">
    <property type="entry name" value="Lyase 2-enoyl-coa Hydratase, Chain A, domain 2"/>
    <property type="match status" value="1"/>
</dbReference>
<evidence type="ECO:0000256" key="5">
    <source>
        <dbReference type="ARBA" id="ARBA00050624"/>
    </source>
</evidence>
<dbReference type="PANTHER" id="PTHR11941">
    <property type="entry name" value="ENOYL-COA HYDRATASE-RELATED"/>
    <property type="match status" value="1"/>
</dbReference>
<evidence type="ECO:0000256" key="7">
    <source>
        <dbReference type="RuleBase" id="RU003707"/>
    </source>
</evidence>
<evidence type="ECO:0000256" key="1">
    <source>
        <dbReference type="ARBA" id="ARBA00005086"/>
    </source>
</evidence>
<organism evidence="8 9">
    <name type="scientific">Hornefia porci</name>
    <dbReference type="NCBI Taxonomy" id="2652292"/>
    <lineage>
        <taxon>Bacteria</taxon>
        <taxon>Bacillati</taxon>
        <taxon>Bacillota</taxon>
        <taxon>Clostridia</taxon>
        <taxon>Peptostreptococcales</taxon>
        <taxon>Anaerovoracaceae</taxon>
        <taxon>Hornefia</taxon>
    </lineage>
</organism>
<evidence type="ECO:0000313" key="8">
    <source>
        <dbReference type="EMBL" id="OLR56322.1"/>
    </source>
</evidence>
<dbReference type="Proteomes" id="UP000187404">
    <property type="component" value="Unassembled WGS sequence"/>
</dbReference>
<dbReference type="SUPFAM" id="SSF52096">
    <property type="entry name" value="ClpP/crotonase"/>
    <property type="match status" value="1"/>
</dbReference>
<name>A0A1Q9JJC4_9FIRM</name>